<feature type="compositionally biased region" description="Basic and acidic residues" evidence="1">
    <location>
        <begin position="227"/>
        <end position="236"/>
    </location>
</feature>
<organism evidence="2 3">
    <name type="scientific">Curvularia clavata</name>
    <dbReference type="NCBI Taxonomy" id="95742"/>
    <lineage>
        <taxon>Eukaryota</taxon>
        <taxon>Fungi</taxon>
        <taxon>Dikarya</taxon>
        <taxon>Ascomycota</taxon>
        <taxon>Pezizomycotina</taxon>
        <taxon>Dothideomycetes</taxon>
        <taxon>Pleosporomycetidae</taxon>
        <taxon>Pleosporales</taxon>
        <taxon>Pleosporineae</taxon>
        <taxon>Pleosporaceae</taxon>
        <taxon>Curvularia</taxon>
    </lineage>
</organism>
<gene>
    <name evidence="2" type="ORF">yc1106_09080</name>
</gene>
<feature type="compositionally biased region" description="Low complexity" evidence="1">
    <location>
        <begin position="216"/>
        <end position="226"/>
    </location>
</feature>
<dbReference type="AlphaFoldDB" id="A0A9Q8ZEG6"/>
<evidence type="ECO:0000313" key="2">
    <source>
        <dbReference type="EMBL" id="USP81806.1"/>
    </source>
</evidence>
<accession>A0A9Q8ZEG6</accession>
<dbReference type="OrthoDB" id="4776522at2759"/>
<dbReference type="VEuPathDB" id="FungiDB:yc1106_09080"/>
<keyword evidence="3" id="KW-1185">Reference proteome</keyword>
<evidence type="ECO:0000313" key="3">
    <source>
        <dbReference type="Proteomes" id="UP001056012"/>
    </source>
</evidence>
<sequence>MRERPSSPNCTHVDMDRVYGYDQRCCVCGSLSSIGFLYQCKQDNKPNSIVGLESQKTGKIGPVKSNLRKELERSGLSESVITGAESGHYTTQQLQKLKQLKRDLRHTIIDVEQADQANDAIARLMEMSLTPCKTGDDLDSLAIVDKAVSGCTFTACHACRPHYLDRLYISFQTAVTTEFPPMTQADIAKLPVKSAAIMRNMNTKGRRLSTKKVLNSSTATLTSASPKKTDPLERTFKITPSDIQQSILQRRPQKTPRHPTSQDPYRQTSLLRTQGFKTAVQGIFRYHRDTSPSPLTTAEILKPNKPTPQLDMTAIRLARREKMRKQLLKHETSLHGFTKPVKANTVSTFNVVHTETSIKTPSRLQIYSLDTDTDTDEDKEKDIDMDLSEARYAARVARMQSPNVVSIKRNEVGERVRKGDAGAPRVDAGRVGTKEGYGGGMAGIMTQV</sequence>
<proteinExistence type="predicted"/>
<dbReference type="Proteomes" id="UP001056012">
    <property type="component" value="Chromosome 7"/>
</dbReference>
<dbReference type="EMBL" id="CP089280">
    <property type="protein sequence ID" value="USP81806.1"/>
    <property type="molecule type" value="Genomic_DNA"/>
</dbReference>
<name>A0A9Q8ZEG6_CURCL</name>
<protein>
    <submittedName>
        <fullName evidence="2">Uncharacterized protein</fullName>
    </submittedName>
</protein>
<feature type="region of interest" description="Disordered" evidence="1">
    <location>
        <begin position="206"/>
        <end position="265"/>
    </location>
</feature>
<evidence type="ECO:0000256" key="1">
    <source>
        <dbReference type="SAM" id="MobiDB-lite"/>
    </source>
</evidence>
<reference evidence="2" key="1">
    <citation type="submission" date="2021-12" db="EMBL/GenBank/DDBJ databases">
        <title>Curvularia clavata genome.</title>
        <authorList>
            <person name="Cao Y."/>
        </authorList>
    </citation>
    <scope>NUCLEOTIDE SEQUENCE</scope>
    <source>
        <strain evidence="2">Yc1106</strain>
    </source>
</reference>